<dbReference type="PANTHER" id="PTHR33710:SF64">
    <property type="entry name" value="ENDONUCLEASE_EXONUCLEASE_PHOSPHATASE DOMAIN-CONTAINING PROTEIN"/>
    <property type="match status" value="1"/>
</dbReference>
<protein>
    <recommendedName>
        <fullName evidence="2">Endonuclease/exonuclease/phosphatase domain-containing protein</fullName>
    </recommendedName>
</protein>
<feature type="domain" description="Endonuclease/exonuclease/phosphatase" evidence="2">
    <location>
        <begin position="282"/>
        <end position="394"/>
    </location>
</feature>
<sequence length="494" mass="54885">MPNLDHNPLVGNLNLNSEGGCVSVEGGVDKELIINVRNDMLMGQECSSSGPVLGHNSLNIDTGSAVSRKTQYEVLGISHKPKSLKMLDRGGLEEKKGGVYSDGPMSVYRKLNNDEKISTTPKANTSNKRLPSVPPSAFLCKIQLLTRSFPNHRIRSSSTNSVTQPAMSVEKGGADRDSDAQGVVRRNLDSQAVNISKSSCSVCRNEDVLICGSINSSDIRNCNKIFLHNYKQKVASKFWNGAIDLGVEVNSDGKYVKGVGFQEGMGEGEELHIVNIYSPCNISGKKQLWDNLLALKQNSGGGKWCVGGDFNVILHASERKGISTDSRQGERILFNRFVEEMELVDVPVLGKKFTWFSADGKSMSRIDRFFMSDGFAAKYDITGQSIRDRDISDHFPVWLIVSSNNWGPKPFRVINGWLDHPDFFPFVENTWKSFDVHGKKAFILKEKFKLLKGCLRKWNREVYGYLDLNIDKTVNDINDIESLLGGDDLENEMG</sequence>
<dbReference type="GO" id="GO:0003824">
    <property type="term" value="F:catalytic activity"/>
    <property type="evidence" value="ECO:0007669"/>
    <property type="project" value="InterPro"/>
</dbReference>
<evidence type="ECO:0000259" key="2">
    <source>
        <dbReference type="Pfam" id="PF03372"/>
    </source>
</evidence>
<dbReference type="EMBL" id="DF973253">
    <property type="protein sequence ID" value="GAU22765.1"/>
    <property type="molecule type" value="Genomic_DNA"/>
</dbReference>
<accession>A0A2Z6MHZ2</accession>
<dbReference type="Proteomes" id="UP000242715">
    <property type="component" value="Unassembled WGS sequence"/>
</dbReference>
<name>A0A2Z6MHZ2_TRISU</name>
<dbReference type="InterPro" id="IPR036691">
    <property type="entry name" value="Endo/exonu/phosph_ase_sf"/>
</dbReference>
<feature type="region of interest" description="Disordered" evidence="1">
    <location>
        <begin position="155"/>
        <end position="179"/>
    </location>
</feature>
<dbReference type="Pfam" id="PF03372">
    <property type="entry name" value="Exo_endo_phos"/>
    <property type="match status" value="1"/>
</dbReference>
<dbReference type="AlphaFoldDB" id="A0A2Z6MHZ2"/>
<gene>
    <name evidence="3" type="ORF">TSUD_129770</name>
</gene>
<dbReference type="SUPFAM" id="SSF56219">
    <property type="entry name" value="DNase I-like"/>
    <property type="match status" value="1"/>
</dbReference>
<evidence type="ECO:0000313" key="3">
    <source>
        <dbReference type="EMBL" id="GAU22765.1"/>
    </source>
</evidence>
<keyword evidence="4" id="KW-1185">Reference proteome</keyword>
<dbReference type="OrthoDB" id="1432753at2759"/>
<dbReference type="PANTHER" id="PTHR33710">
    <property type="entry name" value="BNAC02G09200D PROTEIN"/>
    <property type="match status" value="1"/>
</dbReference>
<reference evidence="4" key="1">
    <citation type="journal article" date="2017" name="Front. Plant Sci.">
        <title>Climate Clever Clovers: New Paradigm to Reduce the Environmental Footprint of Ruminants by Breeding Low Methanogenic Forages Utilizing Haplotype Variation.</title>
        <authorList>
            <person name="Kaur P."/>
            <person name="Appels R."/>
            <person name="Bayer P.E."/>
            <person name="Keeble-Gagnere G."/>
            <person name="Wang J."/>
            <person name="Hirakawa H."/>
            <person name="Shirasawa K."/>
            <person name="Vercoe P."/>
            <person name="Stefanova K."/>
            <person name="Durmic Z."/>
            <person name="Nichols P."/>
            <person name="Revell C."/>
            <person name="Isobe S.N."/>
            <person name="Edwards D."/>
            <person name="Erskine W."/>
        </authorList>
    </citation>
    <scope>NUCLEOTIDE SEQUENCE [LARGE SCALE GENOMIC DNA]</scope>
    <source>
        <strain evidence="4">cv. Daliak</strain>
    </source>
</reference>
<evidence type="ECO:0000313" key="4">
    <source>
        <dbReference type="Proteomes" id="UP000242715"/>
    </source>
</evidence>
<feature type="compositionally biased region" description="Polar residues" evidence="1">
    <location>
        <begin position="156"/>
        <end position="166"/>
    </location>
</feature>
<dbReference type="Gene3D" id="3.60.10.10">
    <property type="entry name" value="Endonuclease/exonuclease/phosphatase"/>
    <property type="match status" value="1"/>
</dbReference>
<proteinExistence type="predicted"/>
<organism evidence="3 4">
    <name type="scientific">Trifolium subterraneum</name>
    <name type="common">Subterranean clover</name>
    <dbReference type="NCBI Taxonomy" id="3900"/>
    <lineage>
        <taxon>Eukaryota</taxon>
        <taxon>Viridiplantae</taxon>
        <taxon>Streptophyta</taxon>
        <taxon>Embryophyta</taxon>
        <taxon>Tracheophyta</taxon>
        <taxon>Spermatophyta</taxon>
        <taxon>Magnoliopsida</taxon>
        <taxon>eudicotyledons</taxon>
        <taxon>Gunneridae</taxon>
        <taxon>Pentapetalae</taxon>
        <taxon>rosids</taxon>
        <taxon>fabids</taxon>
        <taxon>Fabales</taxon>
        <taxon>Fabaceae</taxon>
        <taxon>Papilionoideae</taxon>
        <taxon>50 kb inversion clade</taxon>
        <taxon>NPAAA clade</taxon>
        <taxon>Hologalegina</taxon>
        <taxon>IRL clade</taxon>
        <taxon>Trifolieae</taxon>
        <taxon>Trifolium</taxon>
    </lineage>
</organism>
<dbReference type="InterPro" id="IPR005135">
    <property type="entry name" value="Endo/exonuclease/phosphatase"/>
</dbReference>
<evidence type="ECO:0000256" key="1">
    <source>
        <dbReference type="SAM" id="MobiDB-lite"/>
    </source>
</evidence>